<evidence type="ECO:0008006" key="3">
    <source>
        <dbReference type="Google" id="ProtNLM"/>
    </source>
</evidence>
<dbReference type="STRING" id="573061.Clocel_3121"/>
<evidence type="ECO:0000313" key="1">
    <source>
        <dbReference type="EMBL" id="ADL52810.1"/>
    </source>
</evidence>
<dbReference type="eggNOG" id="ENOG5034026">
    <property type="taxonomic scope" value="Bacteria"/>
</dbReference>
<dbReference type="Proteomes" id="UP000002730">
    <property type="component" value="Chromosome"/>
</dbReference>
<dbReference type="RefSeq" id="WP_010073187.1">
    <property type="nucleotide sequence ID" value="NC_014393.1"/>
</dbReference>
<evidence type="ECO:0000313" key="2">
    <source>
        <dbReference type="Proteomes" id="UP000002730"/>
    </source>
</evidence>
<accession>D9STS6</accession>
<dbReference type="OrthoDB" id="1737154at2"/>
<dbReference type="KEGG" id="ccb:Clocel_3121"/>
<dbReference type="HOGENOM" id="CLU_741546_0_0_9"/>
<sequence length="323" mass="38927">MKYDFEPFNDFYFINCYYNAMFSLLNKFKRDISEVLLDFKSTYIIENNFINIVVKEQDEPYKYWAQKGITVEQGIYSDNIISDIIEVLKDQDPVILWIDGYYQPLIVDLYHKQHWLHALLIVGYEDNNFHVVEHSHKDSLNYQVNCVSKEDLMEMIKGYVTYFKEIKKYPVYSVYKKSDFNSSLTDSDKKYKLYSIAKENFDSYNRCIKEISKSEIYQKPLEEETVMSIITNMGNFINVKKSFSYMCKMIEKDNIILNKNIDEYIEFIEKTRTRILKDYYLGKEINLYQNTKCDYYEVIKNYEEQILLSLKNQELFKELKNEI</sequence>
<organism evidence="1 2">
    <name type="scientific">Clostridium cellulovorans (strain ATCC 35296 / DSM 3052 / OCM 3 / 743B)</name>
    <dbReference type="NCBI Taxonomy" id="573061"/>
    <lineage>
        <taxon>Bacteria</taxon>
        <taxon>Bacillati</taxon>
        <taxon>Bacillota</taxon>
        <taxon>Clostridia</taxon>
        <taxon>Eubacteriales</taxon>
        <taxon>Clostridiaceae</taxon>
        <taxon>Clostridium</taxon>
    </lineage>
</organism>
<name>D9STS6_CLOC7</name>
<reference evidence="1 2" key="1">
    <citation type="submission" date="2010-08" db="EMBL/GenBank/DDBJ databases">
        <title>Complete sequence of Clostridium cellulovorans 743B.</title>
        <authorList>
            <consortium name="US DOE Joint Genome Institute"/>
            <person name="Lucas S."/>
            <person name="Copeland A."/>
            <person name="Lapidus A."/>
            <person name="Cheng J.-F."/>
            <person name="Bruce D."/>
            <person name="Goodwin L."/>
            <person name="Pitluck S."/>
            <person name="Chertkov O."/>
            <person name="Detter J.C."/>
            <person name="Han C."/>
            <person name="Tapia R."/>
            <person name="Land M."/>
            <person name="Hauser L."/>
            <person name="Chang Y.-J."/>
            <person name="Jeffries C."/>
            <person name="Kyrpides N."/>
            <person name="Ivanova N."/>
            <person name="Mikhailova N."/>
            <person name="Hemme C.L."/>
            <person name="Woyke T."/>
        </authorList>
    </citation>
    <scope>NUCLEOTIDE SEQUENCE [LARGE SCALE GENOMIC DNA]</scope>
    <source>
        <strain evidence="2">ATCC 35296 / DSM 3052 / OCM 3 / 743B</strain>
    </source>
</reference>
<gene>
    <name evidence="1" type="ordered locus">Clocel_3121</name>
</gene>
<dbReference type="EMBL" id="CP002160">
    <property type="protein sequence ID" value="ADL52810.1"/>
    <property type="molecule type" value="Genomic_DNA"/>
</dbReference>
<protein>
    <recommendedName>
        <fullName evidence="3">Butirosin biosynthesis protein H N-terminal domain-containing protein</fullName>
    </recommendedName>
</protein>
<dbReference type="AlphaFoldDB" id="D9STS6"/>
<keyword evidence="2" id="KW-1185">Reference proteome</keyword>
<proteinExistence type="predicted"/>